<reference evidence="2" key="1">
    <citation type="submission" date="2021-12" db="EMBL/GenBank/DDBJ databases">
        <authorList>
            <person name="King R."/>
        </authorList>
    </citation>
    <scope>NUCLEOTIDE SEQUENCE</scope>
</reference>
<feature type="region of interest" description="Disordered" evidence="1">
    <location>
        <begin position="388"/>
        <end position="410"/>
    </location>
</feature>
<dbReference type="EMBL" id="OU963900">
    <property type="protein sequence ID" value="CAH0406761.1"/>
    <property type="molecule type" value="Genomic_DNA"/>
</dbReference>
<name>A0ABN8BE63_CHISP</name>
<protein>
    <submittedName>
        <fullName evidence="2">Uncharacterized protein</fullName>
    </submittedName>
</protein>
<sequence length="410" mass="46790">MIPVPTSDRIRLMKKSHRARLISEIVGNPEDYRSNEFASYFRGAVKECEPTCVLTSHVKSNQIQPNRKKNIHTYPSLIQNLRWSPYVEMSSTNDSNTDIIDNKRTFECKCNSCNEMKCPFKASLPDTKHGVFKDNIMTFSDQYTMTPRLNDVCCSVCLPGLSTPQSSKVCVAARGIESDEYNPKSVSKNCAPIPILKKTNRQPQVLSHGHCGYATGHIPSKIRQEAVRDTDMAAEDDYCEPIKQKSFKSFFKLKKKPVIENNNPVNEGVRKIIYNEGISDEVANFVPPVGIPPPINVERGISKIAIRNERDDGIPYSHNTESRYHHNCKKPNLNMNYYTADFEDERIDSPIIGRKFVVSKLPMSQYKVQRISLPRKVLTSEMDIDSYVERNRPAPPPPPKCRRKRSKMLF</sequence>
<evidence type="ECO:0000313" key="2">
    <source>
        <dbReference type="EMBL" id="CAH0406761.1"/>
    </source>
</evidence>
<dbReference type="Proteomes" id="UP001153292">
    <property type="component" value="Chromosome 7"/>
</dbReference>
<keyword evidence="3" id="KW-1185">Reference proteome</keyword>
<gene>
    <name evidence="2" type="ORF">CHILSU_LOCUS10147</name>
</gene>
<feature type="compositionally biased region" description="Basic residues" evidence="1">
    <location>
        <begin position="400"/>
        <end position="410"/>
    </location>
</feature>
<evidence type="ECO:0000256" key="1">
    <source>
        <dbReference type="SAM" id="MobiDB-lite"/>
    </source>
</evidence>
<proteinExistence type="predicted"/>
<organism evidence="2 3">
    <name type="scientific">Chilo suppressalis</name>
    <name type="common">Asiatic rice borer moth</name>
    <dbReference type="NCBI Taxonomy" id="168631"/>
    <lineage>
        <taxon>Eukaryota</taxon>
        <taxon>Metazoa</taxon>
        <taxon>Ecdysozoa</taxon>
        <taxon>Arthropoda</taxon>
        <taxon>Hexapoda</taxon>
        <taxon>Insecta</taxon>
        <taxon>Pterygota</taxon>
        <taxon>Neoptera</taxon>
        <taxon>Endopterygota</taxon>
        <taxon>Lepidoptera</taxon>
        <taxon>Glossata</taxon>
        <taxon>Ditrysia</taxon>
        <taxon>Pyraloidea</taxon>
        <taxon>Crambidae</taxon>
        <taxon>Crambinae</taxon>
        <taxon>Chilo</taxon>
    </lineage>
</organism>
<accession>A0ABN8BE63</accession>
<evidence type="ECO:0000313" key="3">
    <source>
        <dbReference type="Proteomes" id="UP001153292"/>
    </source>
</evidence>